<feature type="domain" description="BACON" evidence="1">
    <location>
        <begin position="160"/>
        <end position="213"/>
    </location>
</feature>
<name>A0A174PXJ1_9BACE</name>
<evidence type="ECO:0000313" key="7">
    <source>
        <dbReference type="Proteomes" id="UP000284205"/>
    </source>
</evidence>
<evidence type="ECO:0000313" key="3">
    <source>
        <dbReference type="EMBL" id="CUP63388.1"/>
    </source>
</evidence>
<dbReference type="Proteomes" id="UP000284205">
    <property type="component" value="Unassembled WGS sequence"/>
</dbReference>
<dbReference type="CDD" id="cd14948">
    <property type="entry name" value="BACON"/>
    <property type="match status" value="2"/>
</dbReference>
<dbReference type="Proteomes" id="UP000095657">
    <property type="component" value="Unassembled WGS sequence"/>
</dbReference>
<proteinExistence type="predicted"/>
<feature type="domain" description="BACON" evidence="1">
    <location>
        <begin position="258"/>
        <end position="303"/>
    </location>
</feature>
<feature type="domain" description="BACON" evidence="1">
    <location>
        <begin position="67"/>
        <end position="125"/>
    </location>
</feature>
<dbReference type="InterPro" id="IPR013783">
    <property type="entry name" value="Ig-like_fold"/>
</dbReference>
<dbReference type="EMBL" id="CZAI01000006">
    <property type="protein sequence ID" value="CUP63388.1"/>
    <property type="molecule type" value="Genomic_DNA"/>
</dbReference>
<evidence type="ECO:0000313" key="6">
    <source>
        <dbReference type="Proteomes" id="UP000095725"/>
    </source>
</evidence>
<reference evidence="4 7" key="2">
    <citation type="submission" date="2018-08" db="EMBL/GenBank/DDBJ databases">
        <title>A genome reference for cultivated species of the human gut microbiota.</title>
        <authorList>
            <person name="Zou Y."/>
            <person name="Xue W."/>
            <person name="Luo G."/>
        </authorList>
    </citation>
    <scope>NUCLEOTIDE SEQUENCE [LARGE SCALE GENOMIC DNA]</scope>
    <source>
        <strain evidence="4 7">AF24-29LB</strain>
    </source>
</reference>
<dbReference type="AlphaFoldDB" id="A0A174PXJ1"/>
<dbReference type="InterPro" id="IPR024361">
    <property type="entry name" value="BACON"/>
</dbReference>
<accession>A0A174PXJ1</accession>
<dbReference type="RefSeq" id="WP_055172464.1">
    <property type="nucleotide sequence ID" value="NZ_CP081920.1"/>
</dbReference>
<dbReference type="EMBL" id="QRUO01000010">
    <property type="protein sequence ID" value="RGR70560.1"/>
    <property type="molecule type" value="Genomic_DNA"/>
</dbReference>
<dbReference type="PROSITE" id="PS51257">
    <property type="entry name" value="PROKAR_LIPOPROTEIN"/>
    <property type="match status" value="1"/>
</dbReference>
<dbReference type="STRING" id="47678.ERS852494_02694"/>
<dbReference type="Gene3D" id="2.60.40.10">
    <property type="entry name" value="Immunoglobulins"/>
    <property type="match status" value="3"/>
</dbReference>
<evidence type="ECO:0000259" key="1">
    <source>
        <dbReference type="Pfam" id="PF13004"/>
    </source>
</evidence>
<dbReference type="EMBL" id="CZBL01000001">
    <property type="protein sequence ID" value="CUP47609.1"/>
    <property type="molecule type" value="Genomic_DNA"/>
</dbReference>
<gene>
    <name evidence="4" type="ORF">DWY26_12055</name>
    <name evidence="3" type="ORF">ERS852494_02694</name>
    <name evidence="2" type="ORF">ERS852558_00306</name>
</gene>
<organism evidence="3 5">
    <name type="scientific">Bacteroides caccae</name>
    <dbReference type="NCBI Taxonomy" id="47678"/>
    <lineage>
        <taxon>Bacteria</taxon>
        <taxon>Pseudomonadati</taxon>
        <taxon>Bacteroidota</taxon>
        <taxon>Bacteroidia</taxon>
        <taxon>Bacteroidales</taxon>
        <taxon>Bacteroidaceae</taxon>
        <taxon>Bacteroides</taxon>
    </lineage>
</organism>
<evidence type="ECO:0000313" key="4">
    <source>
        <dbReference type="EMBL" id="RGR70560.1"/>
    </source>
</evidence>
<reference evidence="5 6" key="1">
    <citation type="submission" date="2015-09" db="EMBL/GenBank/DDBJ databases">
        <authorList>
            <consortium name="Pathogen Informatics"/>
        </authorList>
    </citation>
    <scope>NUCLEOTIDE SEQUENCE [LARGE SCALE GENOMIC DNA]</scope>
    <source>
        <strain evidence="3 5">2789STDY5834880</strain>
        <strain evidence="2 6">2789STDY5834946</strain>
    </source>
</reference>
<evidence type="ECO:0000313" key="5">
    <source>
        <dbReference type="Proteomes" id="UP000095657"/>
    </source>
</evidence>
<sequence length="486" mass="54782">MKSIIHKAIYWALPLLTLPTTGLLLQSCEEDKAEKWVDLRYRVEDSYVIQASNPEPFSFEVKSTDSWEVFGKYDWYTLSPSTGEAGKTYTVTVACKENTALDDRIDTIHIKSDYWTGKRFVLTQKGTAYLNVEDVEMINQEGDAMTFNVLSNQKWSAKVTEGDIWLSIRGNDGKIEGEQNGQITVEATPNTGEMRTGVVTIYDRHGKVAMEVKCTQDGVLLTPETPVNGKWFAIYEQEQELKISIESNAEWTVYKENELDDTWYDFEKTSFSGSEELVIKVSEHTGSSVRTGTIILATKAAEGATPLTKTVKFKQANPKRPEVHNMDVTLGTQYGPSSLMPGRYNFYFEPFNANFELFFMWGDVELRFHVSDNITLLSTRPWCSDVFDDRSDCRHTVDSSQPNVLSFELQESVTPTGSWLYTEWILNNKIIAKATSDGVSDADGTGDTWKVPFSQLSSGGTFLVRATSGSLVFTKWEYVAPLNWGD</sequence>
<protein>
    <submittedName>
        <fullName evidence="3">Bacteroidetes-Associated Carbohydrate-binding Often N-terminal</fullName>
    </submittedName>
</protein>
<evidence type="ECO:0000313" key="2">
    <source>
        <dbReference type="EMBL" id="CUP47609.1"/>
    </source>
</evidence>
<dbReference type="Pfam" id="PF13004">
    <property type="entry name" value="BACON"/>
    <property type="match status" value="3"/>
</dbReference>
<dbReference type="Proteomes" id="UP000095725">
    <property type="component" value="Unassembled WGS sequence"/>
</dbReference>